<feature type="transmembrane region" description="Helical" evidence="8">
    <location>
        <begin position="321"/>
        <end position="340"/>
    </location>
</feature>
<evidence type="ECO:0000256" key="8">
    <source>
        <dbReference type="SAM" id="Phobius"/>
    </source>
</evidence>
<keyword evidence="3 8" id="KW-0812">Transmembrane</keyword>
<gene>
    <name evidence="10" type="primary">GLEAN_02580</name>
    <name evidence="10" type="ORF">TcasGA2_TC002580</name>
</gene>
<organism evidence="10 11">
    <name type="scientific">Tribolium castaneum</name>
    <name type="common">Red flour beetle</name>
    <dbReference type="NCBI Taxonomy" id="7070"/>
    <lineage>
        <taxon>Eukaryota</taxon>
        <taxon>Metazoa</taxon>
        <taxon>Ecdysozoa</taxon>
        <taxon>Arthropoda</taxon>
        <taxon>Hexapoda</taxon>
        <taxon>Insecta</taxon>
        <taxon>Pterygota</taxon>
        <taxon>Neoptera</taxon>
        <taxon>Endopterygota</taxon>
        <taxon>Coleoptera</taxon>
        <taxon>Polyphaga</taxon>
        <taxon>Cucujiformia</taxon>
        <taxon>Tenebrionidae</taxon>
        <taxon>Tenebrionidae incertae sedis</taxon>
        <taxon>Tribolium</taxon>
    </lineage>
</organism>
<evidence type="ECO:0000256" key="4">
    <source>
        <dbReference type="ARBA" id="ARBA00022989"/>
    </source>
</evidence>
<sequence length="593" mass="69571">MYFENTASLLLLFTTVYATRHQLDLNLDTGGQNECVYKIMKQYYATPWTILLLDTDMHFPYPCIYLKTSQENFTKNIHRPADFYIITLENRSLENILDLLEKFEIFDSKGYFLIILTEPYDPYIFEMLVYYFICKVVVLTLEDDLITYDPFIYEDVLANGIEPTDLGKCANFNFSSVNFFNKTLPFLWRNTTVMATFVEHFPYLHQDYMFEYNWDNLWNETLNESFKASGLFYSIFEIVAEKIQFGTNLKAVEFINNSANEMLNLLQLKNSHVMLNYRQFDVHSLTKFDLVGIHLAFDHHWVTPQCAQKNVWKIFFGKFDVYSLTLTLLCLILLSVYLCYLSDDKDFTSSVIVNYQMLFESAISTFWSFRKNSIRVLVAFTLCSFLIISTLIKSELIDSFTTGVTECPIKNLQDIIKNNLTCYVSNEIKEFYNQLNNSYSRYVKNCVQFDEDSDLFAQLDVAEKTALYKNAAFVTVSLKYKFIVFFMVASSSSLYFIKPQIKFDYLYAYFTKGYPLCDSFSKVFQRMDSAGLIQFYYNQEVNAIDRWTLTVKQLVSEDIKTFERVIIVFNVWLVGITISIATFLIEIVRGKMK</sequence>
<keyword evidence="2" id="KW-1003">Cell membrane</keyword>
<dbReference type="SUPFAM" id="SSF53850">
    <property type="entry name" value="Periplasmic binding protein-like II"/>
    <property type="match status" value="1"/>
</dbReference>
<keyword evidence="9" id="KW-0732">Signal</keyword>
<evidence type="ECO:0000256" key="6">
    <source>
        <dbReference type="ARBA" id="ARBA00023170"/>
    </source>
</evidence>
<evidence type="ECO:0000256" key="7">
    <source>
        <dbReference type="ARBA" id="ARBA00023180"/>
    </source>
</evidence>
<keyword evidence="11" id="KW-1185">Reference proteome</keyword>
<evidence type="ECO:0000256" key="9">
    <source>
        <dbReference type="SAM" id="SignalP"/>
    </source>
</evidence>
<feature type="transmembrane region" description="Helical" evidence="8">
    <location>
        <begin position="373"/>
        <end position="392"/>
    </location>
</feature>
<dbReference type="Proteomes" id="UP000007266">
    <property type="component" value="Linkage group 3"/>
</dbReference>
<protein>
    <recommendedName>
        <fullName evidence="12">Ionotropic glutamate receptor C-terminal domain-containing protein</fullName>
    </recommendedName>
</protein>
<dbReference type="PANTHER" id="PTHR42643">
    <property type="entry name" value="IONOTROPIC RECEPTOR 20A-RELATED"/>
    <property type="match status" value="1"/>
</dbReference>
<evidence type="ECO:0000256" key="1">
    <source>
        <dbReference type="ARBA" id="ARBA00004651"/>
    </source>
</evidence>
<keyword evidence="4 8" id="KW-1133">Transmembrane helix</keyword>
<evidence type="ECO:0000313" key="11">
    <source>
        <dbReference type="Proteomes" id="UP000007266"/>
    </source>
</evidence>
<reference evidence="10 11" key="2">
    <citation type="journal article" date="2010" name="Nucleic Acids Res.">
        <title>BeetleBase in 2010: revisions to provide comprehensive genomic information for Tribolium castaneum.</title>
        <authorList>
            <person name="Kim H.S."/>
            <person name="Murphy T."/>
            <person name="Xia J."/>
            <person name="Caragea D."/>
            <person name="Park Y."/>
            <person name="Beeman R.W."/>
            <person name="Lorenzen M.D."/>
            <person name="Butcher S."/>
            <person name="Manak J.R."/>
            <person name="Brown S.J."/>
        </authorList>
    </citation>
    <scope>GENOME REANNOTATION</scope>
    <source>
        <strain evidence="10 11">Georgia GA2</strain>
    </source>
</reference>
<evidence type="ECO:0000256" key="2">
    <source>
        <dbReference type="ARBA" id="ARBA00022475"/>
    </source>
</evidence>
<dbReference type="InterPro" id="IPR052192">
    <property type="entry name" value="Insect_Ionotropic_Sensory_Rcpt"/>
</dbReference>
<dbReference type="HOGENOM" id="CLU_472784_0_0_1"/>
<dbReference type="GO" id="GO:0005886">
    <property type="term" value="C:plasma membrane"/>
    <property type="evidence" value="ECO:0007669"/>
    <property type="project" value="UniProtKB-SubCell"/>
</dbReference>
<keyword evidence="5 8" id="KW-0472">Membrane</keyword>
<feature type="transmembrane region" description="Helical" evidence="8">
    <location>
        <begin position="478"/>
        <end position="497"/>
    </location>
</feature>
<keyword evidence="7" id="KW-0325">Glycoprotein</keyword>
<feature type="signal peptide" evidence="9">
    <location>
        <begin position="1"/>
        <end position="18"/>
    </location>
</feature>
<dbReference type="PhylomeDB" id="D6WFK9"/>
<dbReference type="AlphaFoldDB" id="D6WFK9"/>
<reference evidence="10 11" key="1">
    <citation type="journal article" date="2008" name="Nature">
        <title>The genome of the model beetle and pest Tribolium castaneum.</title>
        <authorList>
            <consortium name="Tribolium Genome Sequencing Consortium"/>
            <person name="Richards S."/>
            <person name="Gibbs R.A."/>
            <person name="Weinstock G.M."/>
            <person name="Brown S.J."/>
            <person name="Denell R."/>
            <person name="Beeman R.W."/>
            <person name="Gibbs R."/>
            <person name="Beeman R.W."/>
            <person name="Brown S.J."/>
            <person name="Bucher G."/>
            <person name="Friedrich M."/>
            <person name="Grimmelikhuijzen C.J."/>
            <person name="Klingler M."/>
            <person name="Lorenzen M."/>
            <person name="Richards S."/>
            <person name="Roth S."/>
            <person name="Schroder R."/>
            <person name="Tautz D."/>
            <person name="Zdobnov E.M."/>
            <person name="Muzny D."/>
            <person name="Gibbs R.A."/>
            <person name="Weinstock G.M."/>
            <person name="Attaway T."/>
            <person name="Bell S."/>
            <person name="Buhay C.J."/>
            <person name="Chandrabose M.N."/>
            <person name="Chavez D."/>
            <person name="Clerk-Blankenburg K.P."/>
            <person name="Cree A."/>
            <person name="Dao M."/>
            <person name="Davis C."/>
            <person name="Chacko J."/>
            <person name="Dinh H."/>
            <person name="Dugan-Rocha S."/>
            <person name="Fowler G."/>
            <person name="Garner T.T."/>
            <person name="Garnes J."/>
            <person name="Gnirke A."/>
            <person name="Hawes A."/>
            <person name="Hernandez J."/>
            <person name="Hines S."/>
            <person name="Holder M."/>
            <person name="Hume J."/>
            <person name="Jhangiani S.N."/>
            <person name="Joshi V."/>
            <person name="Khan Z.M."/>
            <person name="Jackson L."/>
            <person name="Kovar C."/>
            <person name="Kowis A."/>
            <person name="Lee S."/>
            <person name="Lewis L.R."/>
            <person name="Margolis J."/>
            <person name="Morgan M."/>
            <person name="Nazareth L.V."/>
            <person name="Nguyen N."/>
            <person name="Okwuonu G."/>
            <person name="Parker D."/>
            <person name="Richards S."/>
            <person name="Ruiz S.J."/>
            <person name="Santibanez J."/>
            <person name="Savard J."/>
            <person name="Scherer S.E."/>
            <person name="Schneider B."/>
            <person name="Sodergren E."/>
            <person name="Tautz D."/>
            <person name="Vattahil S."/>
            <person name="Villasana D."/>
            <person name="White C.S."/>
            <person name="Wright R."/>
            <person name="Park Y."/>
            <person name="Beeman R.W."/>
            <person name="Lord J."/>
            <person name="Oppert B."/>
            <person name="Lorenzen M."/>
            <person name="Brown S."/>
            <person name="Wang L."/>
            <person name="Savard J."/>
            <person name="Tautz D."/>
            <person name="Richards S."/>
            <person name="Weinstock G."/>
            <person name="Gibbs R.A."/>
            <person name="Liu Y."/>
            <person name="Worley K."/>
            <person name="Weinstock G."/>
            <person name="Elsik C.G."/>
            <person name="Reese J.T."/>
            <person name="Elhaik E."/>
            <person name="Landan G."/>
            <person name="Graur D."/>
            <person name="Arensburger P."/>
            <person name="Atkinson P."/>
            <person name="Beeman R.W."/>
            <person name="Beidler J."/>
            <person name="Brown S.J."/>
            <person name="Demuth J.P."/>
            <person name="Drury D.W."/>
            <person name="Du Y.Z."/>
            <person name="Fujiwara H."/>
            <person name="Lorenzen M."/>
            <person name="Maselli V."/>
            <person name="Osanai M."/>
            <person name="Park Y."/>
            <person name="Robertson H.M."/>
            <person name="Tu Z."/>
            <person name="Wang J.J."/>
            <person name="Wang S."/>
            <person name="Richards S."/>
            <person name="Song H."/>
            <person name="Zhang L."/>
            <person name="Sodergren E."/>
            <person name="Werner D."/>
            <person name="Stanke M."/>
            <person name="Morgenstern B."/>
            <person name="Solovyev V."/>
            <person name="Kosarev P."/>
            <person name="Brown G."/>
            <person name="Chen H.C."/>
            <person name="Ermolaeva O."/>
            <person name="Hlavina W."/>
            <person name="Kapustin Y."/>
            <person name="Kiryutin B."/>
            <person name="Kitts P."/>
            <person name="Maglott D."/>
            <person name="Pruitt K."/>
            <person name="Sapojnikov V."/>
            <person name="Souvorov A."/>
            <person name="Mackey A.J."/>
            <person name="Waterhouse R.M."/>
            <person name="Wyder S."/>
            <person name="Zdobnov E.M."/>
            <person name="Zdobnov E.M."/>
            <person name="Wyder S."/>
            <person name="Kriventseva E.V."/>
            <person name="Kadowaki T."/>
            <person name="Bork P."/>
            <person name="Aranda M."/>
            <person name="Bao R."/>
            <person name="Beermann A."/>
            <person name="Berns N."/>
            <person name="Bolognesi R."/>
            <person name="Bonneton F."/>
            <person name="Bopp D."/>
            <person name="Brown S.J."/>
            <person name="Bucher G."/>
            <person name="Butts T."/>
            <person name="Chaumot A."/>
            <person name="Denell R.E."/>
            <person name="Ferrier D.E."/>
            <person name="Friedrich M."/>
            <person name="Gordon C.M."/>
            <person name="Jindra M."/>
            <person name="Klingler M."/>
            <person name="Lan Q."/>
            <person name="Lattorff H.M."/>
            <person name="Laudet V."/>
            <person name="von Levetsow C."/>
            <person name="Liu Z."/>
            <person name="Lutz R."/>
            <person name="Lynch J.A."/>
            <person name="da Fonseca R.N."/>
            <person name="Posnien N."/>
            <person name="Reuter R."/>
            <person name="Roth S."/>
            <person name="Savard J."/>
            <person name="Schinko J.B."/>
            <person name="Schmitt C."/>
            <person name="Schoppmeier M."/>
            <person name="Schroder R."/>
            <person name="Shippy T.D."/>
            <person name="Simonnet F."/>
            <person name="Marques-Souza H."/>
            <person name="Tautz D."/>
            <person name="Tomoyasu Y."/>
            <person name="Trauner J."/>
            <person name="Van der Zee M."/>
            <person name="Vervoort M."/>
            <person name="Wittkopp N."/>
            <person name="Wimmer E.A."/>
            <person name="Yang X."/>
            <person name="Jones A.K."/>
            <person name="Sattelle D.B."/>
            <person name="Ebert P.R."/>
            <person name="Nelson D."/>
            <person name="Scott J.G."/>
            <person name="Beeman R.W."/>
            <person name="Muthukrishnan S."/>
            <person name="Kramer K.J."/>
            <person name="Arakane Y."/>
            <person name="Beeman R.W."/>
            <person name="Zhu Q."/>
            <person name="Hogenkamp D."/>
            <person name="Dixit R."/>
            <person name="Oppert B."/>
            <person name="Jiang H."/>
            <person name="Zou Z."/>
            <person name="Marshall J."/>
            <person name="Elpidina E."/>
            <person name="Vinokurov K."/>
            <person name="Oppert C."/>
            <person name="Zou Z."/>
            <person name="Evans J."/>
            <person name="Lu Z."/>
            <person name="Zhao P."/>
            <person name="Sumathipala N."/>
            <person name="Altincicek B."/>
            <person name="Vilcinskas A."/>
            <person name="Williams M."/>
            <person name="Hultmark D."/>
            <person name="Hetru C."/>
            <person name="Jiang H."/>
            <person name="Grimmelikhuijzen C.J."/>
            <person name="Hauser F."/>
            <person name="Cazzamali G."/>
            <person name="Williamson M."/>
            <person name="Park Y."/>
            <person name="Li B."/>
            <person name="Tanaka Y."/>
            <person name="Predel R."/>
            <person name="Neupert S."/>
            <person name="Schachtner J."/>
            <person name="Verleyen P."/>
            <person name="Raible F."/>
            <person name="Bork P."/>
            <person name="Friedrich M."/>
            <person name="Walden K.K."/>
            <person name="Robertson H.M."/>
            <person name="Angeli S."/>
            <person name="Foret S."/>
            <person name="Bucher G."/>
            <person name="Schuetz S."/>
            <person name="Maleszka R."/>
            <person name="Wimmer E.A."/>
            <person name="Beeman R.W."/>
            <person name="Lorenzen M."/>
            <person name="Tomoyasu Y."/>
            <person name="Miller S.C."/>
            <person name="Grossmann D."/>
            <person name="Bucher G."/>
        </authorList>
    </citation>
    <scope>NUCLEOTIDE SEQUENCE [LARGE SCALE GENOMIC DNA]</scope>
    <source>
        <strain evidence="10 11">Georgia GA2</strain>
    </source>
</reference>
<proteinExistence type="predicted"/>
<keyword evidence="6" id="KW-0675">Receptor</keyword>
<comment type="subcellular location">
    <subcellularLocation>
        <location evidence="1">Cell membrane</location>
        <topology evidence="1">Multi-pass membrane protein</topology>
    </subcellularLocation>
</comment>
<evidence type="ECO:0008006" key="12">
    <source>
        <dbReference type="Google" id="ProtNLM"/>
    </source>
</evidence>
<evidence type="ECO:0000256" key="5">
    <source>
        <dbReference type="ARBA" id="ARBA00023136"/>
    </source>
</evidence>
<dbReference type="EMBL" id="KQ971328">
    <property type="protein sequence ID" value="EEZ99800.1"/>
    <property type="molecule type" value="Genomic_DNA"/>
</dbReference>
<dbReference type="PANTHER" id="PTHR42643:SF30">
    <property type="entry name" value="IONOTROPIC RECEPTOR 40A-RELATED"/>
    <property type="match status" value="1"/>
</dbReference>
<feature type="chain" id="PRO_5003089573" description="Ionotropic glutamate receptor C-terminal domain-containing protein" evidence="9">
    <location>
        <begin position="19"/>
        <end position="593"/>
    </location>
</feature>
<evidence type="ECO:0000313" key="10">
    <source>
        <dbReference type="EMBL" id="EEZ99800.1"/>
    </source>
</evidence>
<feature type="transmembrane region" description="Helical" evidence="8">
    <location>
        <begin position="565"/>
        <end position="588"/>
    </location>
</feature>
<accession>D6WFK9</accession>
<evidence type="ECO:0000256" key="3">
    <source>
        <dbReference type="ARBA" id="ARBA00022692"/>
    </source>
</evidence>
<name>D6WFK9_TRICA</name>